<comment type="similarity">
    <text evidence="2">Belongs to the EXO84 family.</text>
</comment>
<protein>
    <recommendedName>
        <fullName evidence="3">Exocyst complex component EXO84</fullName>
    </recommendedName>
</protein>
<dbReference type="InterPro" id="IPR042560">
    <property type="entry name" value="Exo84_C_2"/>
</dbReference>
<evidence type="ECO:0000313" key="10">
    <source>
        <dbReference type="Proteomes" id="UP000422736"/>
    </source>
</evidence>
<organism evidence="9 10">
    <name type="scientific">Kluyveromyces marxianus</name>
    <name type="common">Yeast</name>
    <name type="synonym">Candida kefyr</name>
    <dbReference type="NCBI Taxonomy" id="4911"/>
    <lineage>
        <taxon>Eukaryota</taxon>
        <taxon>Fungi</taxon>
        <taxon>Dikarya</taxon>
        <taxon>Ascomycota</taxon>
        <taxon>Saccharomycotina</taxon>
        <taxon>Saccharomycetes</taxon>
        <taxon>Saccharomycetales</taxon>
        <taxon>Saccharomycetaceae</taxon>
        <taxon>Kluyveromyces</taxon>
    </lineage>
</organism>
<dbReference type="Gene3D" id="2.30.29.30">
    <property type="entry name" value="Pleckstrin-homology domain (PH domain)/Phosphotyrosine-binding domain (PTB)"/>
    <property type="match status" value="1"/>
</dbReference>
<evidence type="ECO:0000256" key="6">
    <source>
        <dbReference type="ARBA" id="ARBA00022927"/>
    </source>
</evidence>
<feature type="region of interest" description="Disordered" evidence="7">
    <location>
        <begin position="15"/>
        <end position="59"/>
    </location>
</feature>
<feature type="compositionally biased region" description="Polar residues" evidence="7">
    <location>
        <begin position="432"/>
        <end position="447"/>
    </location>
</feature>
<evidence type="ECO:0000259" key="8">
    <source>
        <dbReference type="Pfam" id="PF16528"/>
    </source>
</evidence>
<dbReference type="Pfam" id="PF16528">
    <property type="entry name" value="Exo84_C"/>
    <property type="match status" value="1"/>
</dbReference>
<evidence type="ECO:0000256" key="2">
    <source>
        <dbReference type="ARBA" id="ARBA00007210"/>
    </source>
</evidence>
<feature type="region of interest" description="Disordered" evidence="7">
    <location>
        <begin position="432"/>
        <end position="469"/>
    </location>
</feature>
<evidence type="ECO:0000256" key="4">
    <source>
        <dbReference type="ARBA" id="ARBA00022448"/>
    </source>
</evidence>
<reference evidence="9 10" key="2">
    <citation type="submission" date="2019-11" db="EMBL/GenBank/DDBJ databases">
        <authorList>
            <person name="Lu H."/>
        </authorList>
    </citation>
    <scope>NUCLEOTIDE SEQUENCE [LARGE SCALE GENOMIC DNA]</scope>
    <source>
        <strain evidence="9 10">FIM1</strain>
    </source>
</reference>
<feature type="compositionally biased region" description="Low complexity" evidence="7">
    <location>
        <begin position="459"/>
        <end position="469"/>
    </location>
</feature>
<evidence type="ECO:0000256" key="1">
    <source>
        <dbReference type="ARBA" id="ARBA00004398"/>
    </source>
</evidence>
<comment type="subcellular location">
    <subcellularLocation>
        <location evidence="1">Cytoplasmic vesicle</location>
        <location evidence="1">Secretory vesicle</location>
    </subcellularLocation>
</comment>
<feature type="region of interest" description="Disordered" evidence="7">
    <location>
        <begin position="225"/>
        <end position="264"/>
    </location>
</feature>
<accession>A0ABX6EVK4</accession>
<dbReference type="PANTHER" id="PTHR21426:SF12">
    <property type="entry name" value="EXOCYST COMPLEX COMPONENT 8"/>
    <property type="match status" value="1"/>
</dbReference>
<dbReference type="InterPro" id="IPR042561">
    <property type="entry name" value="Exo84_C_1"/>
</dbReference>
<dbReference type="InterPro" id="IPR032403">
    <property type="entry name" value="Exo84_C"/>
</dbReference>
<reference evidence="9 10" key="1">
    <citation type="submission" date="2016-03" db="EMBL/GenBank/DDBJ databases">
        <title>How can Kluyveromyces marxianus grow so fast - potential evolutionary course in Saccharomyces Complex revealed by comparative genomics.</title>
        <authorList>
            <person name="Mo W."/>
            <person name="Lu W."/>
            <person name="Yang X."/>
            <person name="Qi J."/>
            <person name="Lv H."/>
        </authorList>
    </citation>
    <scope>NUCLEOTIDE SEQUENCE [LARGE SCALE GENOMIC DNA]</scope>
    <source>
        <strain evidence="9 10">FIM1</strain>
    </source>
</reference>
<keyword evidence="4" id="KW-0813">Transport</keyword>
<keyword evidence="6" id="KW-0653">Protein transport</keyword>
<proteinExistence type="inferred from homology"/>
<dbReference type="InterPro" id="IPR016159">
    <property type="entry name" value="Cullin_repeat-like_dom_sf"/>
</dbReference>
<dbReference type="Pfam" id="PF08700">
    <property type="entry name" value="VPS51_Exo84_N"/>
    <property type="match status" value="1"/>
</dbReference>
<feature type="compositionally biased region" description="Polar residues" evidence="7">
    <location>
        <begin position="25"/>
        <end position="34"/>
    </location>
</feature>
<feature type="domain" description="Exocyst component Exo84 C-terminal" evidence="8">
    <location>
        <begin position="500"/>
        <end position="705"/>
    </location>
</feature>
<dbReference type="Gene3D" id="1.20.58.1220">
    <property type="entry name" value="Exo84p, C-terminal helical domain"/>
    <property type="match status" value="1"/>
</dbReference>
<dbReference type="Gene3D" id="1.20.58.1210">
    <property type="entry name" value="Exo84p, N-terminal helical domain"/>
    <property type="match status" value="1"/>
</dbReference>
<evidence type="ECO:0000313" key="9">
    <source>
        <dbReference type="EMBL" id="QGN14273.1"/>
    </source>
</evidence>
<dbReference type="InterPro" id="IPR011993">
    <property type="entry name" value="PH-like_dom_sf"/>
</dbReference>
<sequence length="720" mass="81629">MVDFSLKKRSVSTWRGSLGRRQADSDSTSTFKSSRYQDMKVSDTELPKVSAKERSKAGTMMKRRLSVHQPGNVKVDYDSMPAMPAMPSGVMADEQFPARNSSLLSLSTQQRMQQRMNNSDLYSGKALKQLLSDPSFKAKRFVTERLGDATAVEIDQFTSSLNDLSLEIQDEIKANIDKSFKEILTVNKDLETATSELKVLRTKVHDVKEVMSQFVSMAEKRLQLEQQAQGQLHESDLSRTPSTASSFNGNGHVPSLLPAVKPGSRKDRTSTVILERMWNEQLLQLFKNVEGAHKFITNTPGRHILLDSDNWTEINAATLKPLQKARIFILNDVVLIASPKPSKLQSSNNSVGELTVSKFSPLRELSCEQQSPTEITFTLSNNKQRALYGNRDPEACSKVMETIRQAKDALLEISQAEEDNTRKIRNSYTLLQQERTPNPNREATTSPIKMHGRSRSDAQQQFPTQNQSQNDALLTSITRSMHVRSGGANNDISEVSKKLKRLDDALEDMDLEIGRQNFDLAITKLNHIQTSLKSLYSTATFDESVMVELLSLKCLQRKNVLYNKLTNLLASESSDVSKLKSYMLNLIALNEPVDALEVFLQNRSNFINDLILQIGIIDNVTSFITQIAIIRFQTLRKVTEQYLEVSKHLKRDFTSLLVCWCSEEVDKHFQLMERELSNQSTLSVQAIKMTRKQIDELKNVGMDYVYKLDDFIRRNNNKIH</sequence>
<dbReference type="EMBL" id="CP015055">
    <property type="protein sequence ID" value="QGN14273.1"/>
    <property type="molecule type" value="Genomic_DNA"/>
</dbReference>
<evidence type="ECO:0000256" key="3">
    <source>
        <dbReference type="ARBA" id="ARBA00021269"/>
    </source>
</evidence>
<dbReference type="InterPro" id="IPR033961">
    <property type="entry name" value="Exo84"/>
</dbReference>
<name>A0ABX6EVK4_KLUMA</name>
<keyword evidence="10" id="KW-1185">Reference proteome</keyword>
<evidence type="ECO:0000256" key="5">
    <source>
        <dbReference type="ARBA" id="ARBA00022483"/>
    </source>
</evidence>
<evidence type="ECO:0000256" key="7">
    <source>
        <dbReference type="SAM" id="MobiDB-lite"/>
    </source>
</evidence>
<dbReference type="SUPFAM" id="SSF74788">
    <property type="entry name" value="Cullin repeat-like"/>
    <property type="match status" value="1"/>
</dbReference>
<dbReference type="Pfam" id="PF25345">
    <property type="entry name" value="PH_EXO84"/>
    <property type="match status" value="1"/>
</dbReference>
<keyword evidence="5" id="KW-0268">Exocytosis</keyword>
<dbReference type="Proteomes" id="UP000422736">
    <property type="component" value="Chromosome 2"/>
</dbReference>
<feature type="compositionally biased region" description="Polar residues" evidence="7">
    <location>
        <begin position="225"/>
        <end position="249"/>
    </location>
</feature>
<gene>
    <name evidence="9" type="primary">EXO84</name>
    <name evidence="9" type="ORF">FIM1_930</name>
</gene>
<feature type="compositionally biased region" description="Basic and acidic residues" evidence="7">
    <location>
        <begin position="35"/>
        <end position="56"/>
    </location>
</feature>
<dbReference type="PANTHER" id="PTHR21426">
    <property type="entry name" value="EXOCYST COMPLEX COMPONENT 8"/>
    <property type="match status" value="1"/>
</dbReference>